<dbReference type="InterPro" id="IPR006204">
    <property type="entry name" value="GHMP_kinase_N_dom"/>
</dbReference>
<organism evidence="6">
    <name type="scientific">marine metagenome</name>
    <dbReference type="NCBI Taxonomy" id="408172"/>
    <lineage>
        <taxon>unclassified sequences</taxon>
        <taxon>metagenomes</taxon>
        <taxon>ecological metagenomes</taxon>
    </lineage>
</organism>
<evidence type="ECO:0000256" key="1">
    <source>
        <dbReference type="ARBA" id="ARBA00022679"/>
    </source>
</evidence>
<dbReference type="PANTHER" id="PTHR43527:SF2">
    <property type="entry name" value="4-DIPHOSPHOCYTIDYL-2-C-METHYL-D-ERYTHRITOL KINASE, CHLOROPLASTIC"/>
    <property type="match status" value="1"/>
</dbReference>
<keyword evidence="2" id="KW-0547">Nucleotide-binding</keyword>
<dbReference type="EMBL" id="UINC01014727">
    <property type="protein sequence ID" value="SVA62605.1"/>
    <property type="molecule type" value="Genomic_DNA"/>
</dbReference>
<dbReference type="AlphaFoldDB" id="A0A381XCY4"/>
<proteinExistence type="predicted"/>
<dbReference type="GO" id="GO:0050515">
    <property type="term" value="F:4-(cytidine 5'-diphospho)-2-C-methyl-D-erythritol kinase activity"/>
    <property type="evidence" value="ECO:0007669"/>
    <property type="project" value="TreeGrafter"/>
</dbReference>
<evidence type="ECO:0000256" key="3">
    <source>
        <dbReference type="ARBA" id="ARBA00022777"/>
    </source>
</evidence>
<feature type="domain" description="GHMP kinase N-terminal" evidence="5">
    <location>
        <begin position="68"/>
        <end position="140"/>
    </location>
</feature>
<evidence type="ECO:0000259" key="5">
    <source>
        <dbReference type="Pfam" id="PF00288"/>
    </source>
</evidence>
<dbReference type="InterPro" id="IPR020568">
    <property type="entry name" value="Ribosomal_Su5_D2-typ_SF"/>
</dbReference>
<dbReference type="GO" id="GO:0005524">
    <property type="term" value="F:ATP binding"/>
    <property type="evidence" value="ECO:0007669"/>
    <property type="project" value="UniProtKB-KW"/>
</dbReference>
<dbReference type="SUPFAM" id="SSF54211">
    <property type="entry name" value="Ribosomal protein S5 domain 2-like"/>
    <property type="match status" value="1"/>
</dbReference>
<evidence type="ECO:0000256" key="2">
    <source>
        <dbReference type="ARBA" id="ARBA00022741"/>
    </source>
</evidence>
<keyword evidence="3" id="KW-0418">Kinase</keyword>
<name>A0A381XCY4_9ZZZZ</name>
<evidence type="ECO:0000313" key="6">
    <source>
        <dbReference type="EMBL" id="SVA62605.1"/>
    </source>
</evidence>
<keyword evidence="4" id="KW-0067">ATP-binding</keyword>
<keyword evidence="1" id="KW-0808">Transferase</keyword>
<accession>A0A381XCY4</accession>
<sequence length="150" mass="17142">MSFEKVNSWAKVNLSLNVIKRLSNKYHNIESLITFIKIYDEIKIKISNEREHKIYFTGKFSKGIPKNNTIIKLLNLLEKKKIIKNKKFEIKVKKNIPQKSGMGGGSMNAASVLKYLIKKKIITISNKKAIEMAYKVGSDVALGLERKNSI</sequence>
<feature type="non-terminal residue" evidence="6">
    <location>
        <position position="150"/>
    </location>
</feature>
<dbReference type="Pfam" id="PF00288">
    <property type="entry name" value="GHMP_kinases_N"/>
    <property type="match status" value="1"/>
</dbReference>
<protein>
    <recommendedName>
        <fullName evidence="5">GHMP kinase N-terminal domain-containing protein</fullName>
    </recommendedName>
</protein>
<dbReference type="PANTHER" id="PTHR43527">
    <property type="entry name" value="4-DIPHOSPHOCYTIDYL-2-C-METHYL-D-ERYTHRITOL KINASE, CHLOROPLASTIC"/>
    <property type="match status" value="1"/>
</dbReference>
<evidence type="ECO:0000256" key="4">
    <source>
        <dbReference type="ARBA" id="ARBA00022840"/>
    </source>
</evidence>
<dbReference type="InterPro" id="IPR014721">
    <property type="entry name" value="Ribsml_uS5_D2-typ_fold_subgr"/>
</dbReference>
<gene>
    <name evidence="6" type="ORF">METZ01_LOCUS115459</name>
</gene>
<reference evidence="6" key="1">
    <citation type="submission" date="2018-05" db="EMBL/GenBank/DDBJ databases">
        <authorList>
            <person name="Lanie J.A."/>
            <person name="Ng W.-L."/>
            <person name="Kazmierczak K.M."/>
            <person name="Andrzejewski T.M."/>
            <person name="Davidsen T.M."/>
            <person name="Wayne K.J."/>
            <person name="Tettelin H."/>
            <person name="Glass J.I."/>
            <person name="Rusch D."/>
            <person name="Podicherti R."/>
            <person name="Tsui H.-C.T."/>
            <person name="Winkler M.E."/>
        </authorList>
    </citation>
    <scope>NUCLEOTIDE SEQUENCE</scope>
</reference>
<dbReference type="Gene3D" id="3.30.230.10">
    <property type="match status" value="1"/>
</dbReference>